<dbReference type="InterPro" id="IPR000792">
    <property type="entry name" value="Tscrpt_reg_LuxR_C"/>
</dbReference>
<dbReference type="CDD" id="cd06170">
    <property type="entry name" value="LuxR_C_like"/>
    <property type="match status" value="1"/>
</dbReference>
<proteinExistence type="predicted"/>
<evidence type="ECO:0000313" key="5">
    <source>
        <dbReference type="EMBL" id="MDB6178226.1"/>
    </source>
</evidence>
<dbReference type="PANTHER" id="PTHR44688:SF16">
    <property type="entry name" value="DNA-BINDING TRANSCRIPTIONAL ACTIVATOR DEVR_DOSR"/>
    <property type="match status" value="1"/>
</dbReference>
<dbReference type="SUPFAM" id="SSF46894">
    <property type="entry name" value="C-terminal effector domain of the bipartite response regulators"/>
    <property type="match status" value="1"/>
</dbReference>
<feature type="domain" description="HTH luxR-type" evidence="4">
    <location>
        <begin position="181"/>
        <end position="244"/>
    </location>
</feature>
<protein>
    <submittedName>
        <fullName evidence="5">Helix-turn-helix transcriptional regulator</fullName>
    </submittedName>
</protein>
<sequence length="244" mass="26963">MQKSGLIDPEQAANLIQARDPGLFSQRLLDIARNIAGVDELFAYRACEGAYRTLASSSDLPDVAERAAAYAKRFHHSDPAVSARLATPVGAGFICRIRADSIELAAYRKLCFEQPRFSEKICFGWRFPDHDLVLTFYHRLPDSDVDMVQLGALAQLALTGLVQILQAETAQPPIARIETRLANANTRLTGRELQVCARTLTGMTADQIANELQLSPPTVLTYRQRAYQKMGISRANQMVASVLD</sequence>
<evidence type="ECO:0000259" key="4">
    <source>
        <dbReference type="PROSITE" id="PS50043"/>
    </source>
</evidence>
<organism evidence="5 6">
    <name type="scientific">Paracoccus onchidii</name>
    <dbReference type="NCBI Taxonomy" id="3017813"/>
    <lineage>
        <taxon>Bacteria</taxon>
        <taxon>Pseudomonadati</taxon>
        <taxon>Pseudomonadota</taxon>
        <taxon>Alphaproteobacteria</taxon>
        <taxon>Rhodobacterales</taxon>
        <taxon>Paracoccaceae</taxon>
        <taxon>Paracoccus</taxon>
    </lineage>
</organism>
<dbReference type="PROSITE" id="PS00622">
    <property type="entry name" value="HTH_LUXR_1"/>
    <property type="match status" value="1"/>
</dbReference>
<dbReference type="PROSITE" id="PS50043">
    <property type="entry name" value="HTH_LUXR_2"/>
    <property type="match status" value="1"/>
</dbReference>
<dbReference type="InterPro" id="IPR016032">
    <property type="entry name" value="Sig_transdc_resp-reg_C-effctor"/>
</dbReference>
<keyword evidence="6" id="KW-1185">Reference proteome</keyword>
<name>A0ABT4ZFS1_9RHOB</name>
<dbReference type="Pfam" id="PF00196">
    <property type="entry name" value="GerE"/>
    <property type="match status" value="1"/>
</dbReference>
<dbReference type="RefSeq" id="WP_271889348.1">
    <property type="nucleotide sequence ID" value="NZ_JAQBIE010000014.1"/>
</dbReference>
<dbReference type="EMBL" id="JAQBIE010000014">
    <property type="protein sequence ID" value="MDB6178226.1"/>
    <property type="molecule type" value="Genomic_DNA"/>
</dbReference>
<dbReference type="Proteomes" id="UP001165641">
    <property type="component" value="Unassembled WGS sequence"/>
</dbReference>
<dbReference type="PRINTS" id="PR00038">
    <property type="entry name" value="HTHLUXR"/>
</dbReference>
<evidence type="ECO:0000313" key="6">
    <source>
        <dbReference type="Proteomes" id="UP001165641"/>
    </source>
</evidence>
<keyword evidence="2" id="KW-0238">DNA-binding</keyword>
<accession>A0ABT4ZFS1</accession>
<dbReference type="SMART" id="SM00421">
    <property type="entry name" value="HTH_LUXR"/>
    <property type="match status" value="1"/>
</dbReference>
<dbReference type="InterPro" id="IPR036388">
    <property type="entry name" value="WH-like_DNA-bd_sf"/>
</dbReference>
<keyword evidence="3" id="KW-0804">Transcription</keyword>
<keyword evidence="1" id="KW-0805">Transcription regulation</keyword>
<evidence type="ECO:0000256" key="1">
    <source>
        <dbReference type="ARBA" id="ARBA00023015"/>
    </source>
</evidence>
<dbReference type="Gene3D" id="1.10.10.10">
    <property type="entry name" value="Winged helix-like DNA-binding domain superfamily/Winged helix DNA-binding domain"/>
    <property type="match status" value="1"/>
</dbReference>
<reference evidence="5" key="1">
    <citation type="submission" date="2022-12" db="EMBL/GenBank/DDBJ databases">
        <title>Paracoccus onchidii sp. nov., isolated from a marine invertebrate from the South China Sea.</title>
        <authorList>
            <person name="Xu S."/>
            <person name="Liu Z."/>
            <person name="Xu Y."/>
        </authorList>
    </citation>
    <scope>NUCLEOTIDE SEQUENCE</scope>
    <source>
        <strain evidence="5">Z330</strain>
    </source>
</reference>
<dbReference type="PANTHER" id="PTHR44688">
    <property type="entry name" value="DNA-BINDING TRANSCRIPTIONAL ACTIVATOR DEVR_DOSR"/>
    <property type="match status" value="1"/>
</dbReference>
<comment type="caution">
    <text evidence="5">The sequence shown here is derived from an EMBL/GenBank/DDBJ whole genome shotgun (WGS) entry which is preliminary data.</text>
</comment>
<evidence type="ECO:0000256" key="2">
    <source>
        <dbReference type="ARBA" id="ARBA00023125"/>
    </source>
</evidence>
<gene>
    <name evidence="5" type="ORF">PAF17_12040</name>
</gene>
<evidence type="ECO:0000256" key="3">
    <source>
        <dbReference type="ARBA" id="ARBA00023163"/>
    </source>
</evidence>